<accession>A0ACC6P5F6</accession>
<protein>
    <submittedName>
        <fullName evidence="1">Aminoacetone oxidase family FAD-binding enzyme</fullName>
    </submittedName>
</protein>
<dbReference type="EMBL" id="JAWDIE010000028">
    <property type="protein sequence ID" value="MEJ7139458.1"/>
    <property type="molecule type" value="Genomic_DNA"/>
</dbReference>
<evidence type="ECO:0000313" key="2">
    <source>
        <dbReference type="Proteomes" id="UP001364695"/>
    </source>
</evidence>
<keyword evidence="2" id="KW-1185">Reference proteome</keyword>
<comment type="caution">
    <text evidence="1">The sequence shown here is derived from an EMBL/GenBank/DDBJ whole genome shotgun (WGS) entry which is preliminary data.</text>
</comment>
<dbReference type="Proteomes" id="UP001364695">
    <property type="component" value="Unassembled WGS sequence"/>
</dbReference>
<name>A0ACC6P5F6_9BURK</name>
<gene>
    <name evidence="1" type="ORF">RV045_13615</name>
</gene>
<sequence>MDLFDTVVIGGGAAGLFCAAQAGQSGLRVLVLDHAHKLAQRIRISGGGRCNFTNTGAAPQHFLSENPHFVRSALDGYSSAEFIALVRAHGIAFHEKHRGQLFCDRSAQDLIDLLLRLCQDAAVALRHPCGVQALEPVSSPPADVPEAAAARWRIQTDQGPVLARHVVLATGGLAAPKMGASDLALRLAKQFGLGVVSPRPALVPLVFDTRTWAGWTGLAGLALPVRITTPSPWTPAQGRRPRQPQPMVFDEDLLFTHKGLSGPAILQISSYWDGQSPLQLDCLPDTALADDLKALTRQSRRQLGTVLQQWLPARLVATRLAQADLAPLADSGDLSATTALPDCRHASLERLGAAFQDWALQPARVEGWNTAEVMAGGVDTADLSSKSLEAKRHPGLYFIGECVDVTGWLGGYNFQWAWSSAVACARHMAQSAG</sequence>
<evidence type="ECO:0000313" key="1">
    <source>
        <dbReference type="EMBL" id="MEJ7139458.1"/>
    </source>
</evidence>
<reference evidence="1" key="1">
    <citation type="submission" date="2023-10" db="EMBL/GenBank/DDBJ databases">
        <title>Amphibacter perezi, gen. nov., sp. nov. a novel taxa of the family Comamonadaceae, class Betaproteobacteria isolated from the skin microbiota of Pelophylax perezi from different populations.</title>
        <authorList>
            <person name="Costa S."/>
            <person name="Proenca D.N."/>
            <person name="Lopes I."/>
            <person name="Morais P.V."/>
        </authorList>
    </citation>
    <scope>NUCLEOTIDE SEQUENCE</scope>
    <source>
        <strain evidence="1">SL12-8</strain>
    </source>
</reference>
<organism evidence="1 2">
    <name type="scientific">Amphibiibacter pelophylacis</name>
    <dbReference type="NCBI Taxonomy" id="1799477"/>
    <lineage>
        <taxon>Bacteria</taxon>
        <taxon>Pseudomonadati</taxon>
        <taxon>Pseudomonadota</taxon>
        <taxon>Betaproteobacteria</taxon>
        <taxon>Burkholderiales</taxon>
        <taxon>Sphaerotilaceae</taxon>
        <taxon>Amphibiibacter</taxon>
    </lineage>
</organism>
<proteinExistence type="predicted"/>